<gene>
    <name evidence="1" type="ORF">FD09_GL001099</name>
</gene>
<organism evidence="1 2">
    <name type="scientific">Schleiferilactobacillus perolens DSM 12744</name>
    <dbReference type="NCBI Taxonomy" id="1423792"/>
    <lineage>
        <taxon>Bacteria</taxon>
        <taxon>Bacillati</taxon>
        <taxon>Bacillota</taxon>
        <taxon>Bacilli</taxon>
        <taxon>Lactobacillales</taxon>
        <taxon>Lactobacillaceae</taxon>
        <taxon>Schleiferilactobacillus</taxon>
    </lineage>
</organism>
<keyword evidence="2" id="KW-1185">Reference proteome</keyword>
<dbReference type="EMBL" id="AZEC01000017">
    <property type="protein sequence ID" value="KRL09653.1"/>
    <property type="molecule type" value="Genomic_DNA"/>
</dbReference>
<proteinExistence type="predicted"/>
<reference evidence="1 2" key="1">
    <citation type="journal article" date="2015" name="Genome Announc.">
        <title>Expanding the biotechnology potential of lactobacilli through comparative genomics of 213 strains and associated genera.</title>
        <authorList>
            <person name="Sun Z."/>
            <person name="Harris H.M."/>
            <person name="McCann A."/>
            <person name="Guo C."/>
            <person name="Argimon S."/>
            <person name="Zhang W."/>
            <person name="Yang X."/>
            <person name="Jeffery I.B."/>
            <person name="Cooney J.C."/>
            <person name="Kagawa T.F."/>
            <person name="Liu W."/>
            <person name="Song Y."/>
            <person name="Salvetti E."/>
            <person name="Wrobel A."/>
            <person name="Rasinkangas P."/>
            <person name="Parkhill J."/>
            <person name="Rea M.C."/>
            <person name="O'Sullivan O."/>
            <person name="Ritari J."/>
            <person name="Douillard F.P."/>
            <person name="Paul Ross R."/>
            <person name="Yang R."/>
            <person name="Briner A.E."/>
            <person name="Felis G.E."/>
            <person name="de Vos W.M."/>
            <person name="Barrangou R."/>
            <person name="Klaenhammer T.R."/>
            <person name="Caufield P.W."/>
            <person name="Cui Y."/>
            <person name="Zhang H."/>
            <person name="O'Toole P.W."/>
        </authorList>
    </citation>
    <scope>NUCLEOTIDE SEQUENCE [LARGE SCALE GENOMIC DNA]</scope>
    <source>
        <strain evidence="1 2">DSM 12744</strain>
    </source>
</reference>
<protein>
    <submittedName>
        <fullName evidence="1">Uncharacterized protein</fullName>
    </submittedName>
</protein>
<dbReference type="STRING" id="1423792.FD09_GL001099"/>
<dbReference type="Proteomes" id="UP000051330">
    <property type="component" value="Unassembled WGS sequence"/>
</dbReference>
<name>A0A0R1MX09_9LACO</name>
<evidence type="ECO:0000313" key="1">
    <source>
        <dbReference type="EMBL" id="KRL09653.1"/>
    </source>
</evidence>
<evidence type="ECO:0000313" key="2">
    <source>
        <dbReference type="Proteomes" id="UP000051330"/>
    </source>
</evidence>
<comment type="caution">
    <text evidence="1">The sequence shown here is derived from an EMBL/GenBank/DDBJ whole genome shotgun (WGS) entry which is preliminary data.</text>
</comment>
<sequence length="55" mass="5664">MLFGVLQNNTVHADSVAPEWAQQAVVGTAYTADEFIGLPSNSAPGDGRRCTDAGG</sequence>
<dbReference type="AlphaFoldDB" id="A0A0R1MX09"/>
<accession>A0A0R1MX09</accession>